<reference evidence="1" key="1">
    <citation type="submission" date="2022-09" db="EMBL/GenBank/DDBJ databases">
        <title>A Global Phylogenomic Analysis of the Shiitake Genus Lentinula.</title>
        <authorList>
            <consortium name="DOE Joint Genome Institute"/>
            <person name="Sierra-Patev S."/>
            <person name="Min B."/>
            <person name="Naranjo-Ortiz M."/>
            <person name="Looney B."/>
            <person name="Konkel Z."/>
            <person name="Slot J.C."/>
            <person name="Sakamoto Y."/>
            <person name="Steenwyk J.L."/>
            <person name="Rokas A."/>
            <person name="Carro J."/>
            <person name="Camarero S."/>
            <person name="Ferreira P."/>
            <person name="Molpeceres G."/>
            <person name="Ruiz-Duenas F.J."/>
            <person name="Serrano A."/>
            <person name="Henrissat B."/>
            <person name="Drula E."/>
            <person name="Hughes K.W."/>
            <person name="Mata J.L."/>
            <person name="Ishikawa N.K."/>
            <person name="Vargas-Isla R."/>
            <person name="Ushijima S."/>
            <person name="Smith C.A."/>
            <person name="Ahrendt S."/>
            <person name="Andreopoulos W."/>
            <person name="He G."/>
            <person name="Labutti K."/>
            <person name="Lipzen A."/>
            <person name="Ng V."/>
            <person name="Riley R."/>
            <person name="Sandor L."/>
            <person name="Barry K."/>
            <person name="Martinez A.T."/>
            <person name="Xiao Y."/>
            <person name="Gibbons J.G."/>
            <person name="Terashima K."/>
            <person name="Grigoriev I.V."/>
            <person name="Hibbett D.S."/>
        </authorList>
    </citation>
    <scope>NUCLEOTIDE SEQUENCE</scope>
    <source>
        <strain evidence="1">TMI1499</strain>
    </source>
</reference>
<organism evidence="1 2">
    <name type="scientific">Lentinula aff. lateritia</name>
    <dbReference type="NCBI Taxonomy" id="2804960"/>
    <lineage>
        <taxon>Eukaryota</taxon>
        <taxon>Fungi</taxon>
        <taxon>Dikarya</taxon>
        <taxon>Basidiomycota</taxon>
        <taxon>Agaricomycotina</taxon>
        <taxon>Agaricomycetes</taxon>
        <taxon>Agaricomycetidae</taxon>
        <taxon>Agaricales</taxon>
        <taxon>Marasmiineae</taxon>
        <taxon>Omphalotaceae</taxon>
        <taxon>Lentinula</taxon>
    </lineage>
</organism>
<proteinExistence type="predicted"/>
<evidence type="ECO:0000313" key="2">
    <source>
        <dbReference type="Proteomes" id="UP001163835"/>
    </source>
</evidence>
<gene>
    <name evidence="1" type="ORF">F5876DRAFT_65504</name>
</gene>
<comment type="caution">
    <text evidence="1">The sequence shown here is derived from an EMBL/GenBank/DDBJ whole genome shotgun (WGS) entry which is preliminary data.</text>
</comment>
<sequence length="558" mass="60813">MTNSGMSSTTKPESRISPQIQSQPSNSLQFSNANTPTSTIVEDPELRSEVMNAKKAKETEKSNLEAKEVIDEDGEFERTIVVDWDGPDDPSNPKNWTFRRKWAATAIVSAFTFISPVSSSMVAPATETIAAQFGITNDVLIAMTTSIFVLAYAIGPLILGPLSEIYGRSRVLQAANLFYLVWNLVCGFAQNTTQLLVFRFLAGLGGSAPLSIGGGVLGDVWHPEERGKAIAVYSLAPLLGPVVGPIAGAWIADKSGISVGDRGALGSQSNMWRWVFWSTTIVDAAIQVAGTFWLQETFAPILLERKAEKIRKEISGDPEKGVWDVKTVMKEIFQRSLTRPFVLFFREPIAQVIGLYMAFVYGVFYLYLTTIPTIFTQVYHESPGIGGLNYIGLGIGLTVSSQLNAHYMDKIYVHFKNKNNGVGQPEFRVPAMILGSFCLPVGLLISGWAAEERVHWVVTDLGMAFVGAGVIFTFQSMQTYIVDCFTLHAASALASISCLRSLAGFGFPLFAPAMYNAIGFGKGDTILAAVSIAIGLPAPIIFWKYGKAIRMKSKYAKK</sequence>
<protein>
    <submittedName>
        <fullName evidence="1">MFS polyamine transporter</fullName>
    </submittedName>
</protein>
<evidence type="ECO:0000313" key="1">
    <source>
        <dbReference type="EMBL" id="KAJ3810557.1"/>
    </source>
</evidence>
<accession>A0ACC1U0L0</accession>
<name>A0ACC1U0L0_9AGAR</name>
<keyword evidence="2" id="KW-1185">Reference proteome</keyword>
<dbReference type="EMBL" id="MU795096">
    <property type="protein sequence ID" value="KAJ3810557.1"/>
    <property type="molecule type" value="Genomic_DNA"/>
</dbReference>
<dbReference type="Proteomes" id="UP001163835">
    <property type="component" value="Unassembled WGS sequence"/>
</dbReference>